<organism evidence="3 4">
    <name type="scientific">Siminovitchia terrae</name>
    <name type="common">Bacillus terrae</name>
    <dbReference type="NCBI Taxonomy" id="1914933"/>
    <lineage>
        <taxon>Bacteria</taxon>
        <taxon>Bacillati</taxon>
        <taxon>Bacillota</taxon>
        <taxon>Bacilli</taxon>
        <taxon>Bacillales</taxon>
        <taxon>Bacillaceae</taxon>
        <taxon>Siminovitchia</taxon>
    </lineage>
</organism>
<dbReference type="PANTHER" id="PTHR37305">
    <property type="entry name" value="INTEGRAL MEMBRANE PROTEIN-RELATED"/>
    <property type="match status" value="1"/>
</dbReference>
<dbReference type="PANTHER" id="PTHR37305:SF1">
    <property type="entry name" value="MEMBRANE PROTEIN"/>
    <property type="match status" value="1"/>
</dbReference>
<dbReference type="AlphaFoldDB" id="A0A429XAE5"/>
<sequence>MMKELIKQEISKQIKQKSVLIHTVLIIISTTIVSLFIKYSDTEILLLEKILPALFGVSGLIVFCLVYFASQLVSMEFRYGTIKTILMQGYTRKQILTSKTFVILIYSLFLHAVAFIATMILKMILFPEFHFDGAITQGHSLFEMMILNTLGSFIASWLFISVVIMITCLVKKDAIASLIGVVAYFLTSMLAGIQFSLLKEYSWLKWNPFNMLNLNNQLTNFEMMRDLTQLTTSSLLIGNCVYVIIFLFLGYLTFNKKRI</sequence>
<protein>
    <submittedName>
        <fullName evidence="3">ABC transporter permease</fullName>
    </submittedName>
    <submittedName>
        <fullName evidence="2">Membrane protein</fullName>
    </submittedName>
</protein>
<keyword evidence="5" id="KW-1185">Reference proteome</keyword>
<feature type="transmembrane region" description="Helical" evidence="1">
    <location>
        <begin position="101"/>
        <end position="125"/>
    </location>
</feature>
<gene>
    <name evidence="3" type="ORF">D5F11_008030</name>
    <name evidence="2" type="ORF">J6TS1_27480</name>
</gene>
<keyword evidence="1" id="KW-0472">Membrane</keyword>
<dbReference type="Proteomes" id="UP000680670">
    <property type="component" value="Unassembled WGS sequence"/>
</dbReference>
<evidence type="ECO:0000313" key="5">
    <source>
        <dbReference type="Proteomes" id="UP000680670"/>
    </source>
</evidence>
<dbReference type="Pfam" id="PF12730">
    <property type="entry name" value="ABC2_membrane_4"/>
    <property type="match status" value="1"/>
</dbReference>
<keyword evidence="1" id="KW-0812">Transmembrane</keyword>
<dbReference type="OrthoDB" id="2295852at2"/>
<evidence type="ECO:0000313" key="2">
    <source>
        <dbReference type="EMBL" id="GIN96878.1"/>
    </source>
</evidence>
<feature type="transmembrane region" description="Helical" evidence="1">
    <location>
        <begin position="177"/>
        <end position="198"/>
    </location>
</feature>
<dbReference type="RefSeq" id="WP_120117469.1">
    <property type="nucleotide sequence ID" value="NZ_BORI01000004.1"/>
</dbReference>
<dbReference type="EMBL" id="BORJ01000007">
    <property type="protein sequence ID" value="GIN96878.1"/>
    <property type="molecule type" value="Genomic_DNA"/>
</dbReference>
<dbReference type="Proteomes" id="UP000287296">
    <property type="component" value="Unassembled WGS sequence"/>
</dbReference>
<evidence type="ECO:0000313" key="3">
    <source>
        <dbReference type="EMBL" id="RST60380.1"/>
    </source>
</evidence>
<feature type="transmembrane region" description="Helical" evidence="1">
    <location>
        <begin position="20"/>
        <end position="38"/>
    </location>
</feature>
<proteinExistence type="predicted"/>
<reference evidence="2 5" key="2">
    <citation type="submission" date="2021-03" db="EMBL/GenBank/DDBJ databases">
        <title>Antimicrobial resistance genes in bacteria isolated from Japanese honey, and their potential for conferring macrolide and lincosamide resistance in the American foulbrood pathogen Paenibacillus larvae.</title>
        <authorList>
            <person name="Okamoto M."/>
            <person name="Kumagai M."/>
            <person name="Kanamori H."/>
            <person name="Takamatsu D."/>
        </authorList>
    </citation>
    <scope>NUCLEOTIDE SEQUENCE [LARGE SCALE GENOMIC DNA]</scope>
    <source>
        <strain evidence="2 5">J6TS1</strain>
    </source>
</reference>
<feature type="transmembrane region" description="Helical" evidence="1">
    <location>
        <begin position="233"/>
        <end position="254"/>
    </location>
</feature>
<accession>A0A429XAE5</accession>
<reference evidence="3 4" key="1">
    <citation type="submission" date="2018-12" db="EMBL/GenBank/DDBJ databases">
        <authorList>
            <person name="Sun L."/>
            <person name="Chen Z."/>
        </authorList>
    </citation>
    <scope>NUCLEOTIDE SEQUENCE [LARGE SCALE GENOMIC DNA]</scope>
    <source>
        <strain evidence="3 4">LMG 29736</strain>
    </source>
</reference>
<feature type="transmembrane region" description="Helical" evidence="1">
    <location>
        <begin position="145"/>
        <end position="170"/>
    </location>
</feature>
<evidence type="ECO:0000313" key="4">
    <source>
        <dbReference type="Proteomes" id="UP000287296"/>
    </source>
</evidence>
<evidence type="ECO:0000256" key="1">
    <source>
        <dbReference type="SAM" id="Phobius"/>
    </source>
</evidence>
<feature type="transmembrane region" description="Helical" evidence="1">
    <location>
        <begin position="50"/>
        <end position="69"/>
    </location>
</feature>
<name>A0A429XAE5_SIMTE</name>
<keyword evidence="1" id="KW-1133">Transmembrane helix</keyword>
<dbReference type="EMBL" id="QYTW02000005">
    <property type="protein sequence ID" value="RST60380.1"/>
    <property type="molecule type" value="Genomic_DNA"/>
</dbReference>
<comment type="caution">
    <text evidence="3">The sequence shown here is derived from an EMBL/GenBank/DDBJ whole genome shotgun (WGS) entry which is preliminary data.</text>
</comment>